<dbReference type="GO" id="GO:0050660">
    <property type="term" value="F:flavin adenine dinucleotide binding"/>
    <property type="evidence" value="ECO:0007669"/>
    <property type="project" value="InterPro"/>
</dbReference>
<dbReference type="InterPro" id="IPR000172">
    <property type="entry name" value="GMC_OxRdtase_N"/>
</dbReference>
<feature type="domain" description="Glucose-methanol-choline oxidoreductase N-terminal" evidence="8">
    <location>
        <begin position="310"/>
        <end position="324"/>
    </location>
</feature>
<dbReference type="Proteomes" id="UP000192223">
    <property type="component" value="Unplaced"/>
</dbReference>
<keyword evidence="9" id="KW-1185">Reference proteome</keyword>
<dbReference type="GeneID" id="108737924"/>
<comment type="cofactor">
    <cofactor evidence="1 5">
        <name>FAD</name>
        <dbReference type="ChEBI" id="CHEBI:57692"/>
    </cofactor>
</comment>
<evidence type="ECO:0000313" key="9">
    <source>
        <dbReference type="Proteomes" id="UP000192223"/>
    </source>
</evidence>
<dbReference type="RefSeq" id="XP_025837653.1">
    <property type="nucleotide sequence ID" value="XM_025981868.1"/>
</dbReference>
<dbReference type="Pfam" id="PF00732">
    <property type="entry name" value="GMC_oxred_N"/>
    <property type="match status" value="1"/>
</dbReference>
<keyword evidence="4 5" id="KW-0274">FAD</keyword>
<dbReference type="PIRSF" id="PIRSF000137">
    <property type="entry name" value="Alcohol_oxidase"/>
    <property type="match status" value="1"/>
</dbReference>
<dbReference type="InterPro" id="IPR036188">
    <property type="entry name" value="FAD/NAD-bd_sf"/>
</dbReference>
<evidence type="ECO:0000256" key="1">
    <source>
        <dbReference type="ARBA" id="ARBA00001974"/>
    </source>
</evidence>
<comment type="similarity">
    <text evidence="2 6">Belongs to the GMC oxidoreductase family.</text>
</comment>
<evidence type="ECO:0000313" key="11">
    <source>
        <dbReference type="RefSeq" id="XP_025837652.1"/>
    </source>
</evidence>
<evidence type="ECO:0000259" key="8">
    <source>
        <dbReference type="PROSITE" id="PS00624"/>
    </source>
</evidence>
<dbReference type="AlphaFoldDB" id="A0A1W4X2R4"/>
<dbReference type="Gene3D" id="3.50.50.60">
    <property type="entry name" value="FAD/NAD(P)-binding domain"/>
    <property type="match status" value="1"/>
</dbReference>
<evidence type="ECO:0000256" key="4">
    <source>
        <dbReference type="ARBA" id="ARBA00022827"/>
    </source>
</evidence>
<sequence>MENLSAIMPNCTQLDGVSEHLFMALMNILVAAKCSFPSPEKDYPLDYGPKLTDEEEFDFIVVGAGTAGSVVASRLSEIQDWKVLLLEAGGYPSATSEIPSLLFSLQGTKEDWQYVTEPSPTCCLGLKNKRCFWPRGKTLGGSSALNVMLYLRGNKNDYDRWEEMGNEGWNYDAAVKYFQKVERLADDSLKKHKFFGENGYLTLSTSEVKFTLKKSIKQAAKEIGLSTPEFESSLGFFDALLSIENGVRCSAAKAYLRNVKNRQNLYLATEAYVKKVLFQPNTKKASGVEVFINGKTLKLRAKKEVILSAGSINSPHLLMNSGIGPKDHLAQHKISLVQDLWVGNNLQDHMHVPLLLELDEDVDEQKRIADHLFNYFVHRKGPIGGVSLTNFVGFVNTKNDSVYPNIQYIPLLLPKTDQYLTAEVHRVFGMEDAQIQKEKKVLEHRSLLRMIIVNTYPESRGRVELKTNDPFEKPLIHPGYFTDPDGKDLQTMVEGIRLFQKIIKTSAFKKHNPKVIEPVSPNCKHLKFDTDDYWKCIIKDIGATTYHPAGTCKMGPKEDHSSVVSSRLTVHGVHNLRVIDASIMPKIVSVNLNGPTFMIAEKGAELIKEDWQNVRDEL</sequence>
<gene>
    <name evidence="10 11 12" type="primary">LOC108737924</name>
</gene>
<evidence type="ECO:0000256" key="3">
    <source>
        <dbReference type="ARBA" id="ARBA00022630"/>
    </source>
</evidence>
<evidence type="ECO:0000256" key="2">
    <source>
        <dbReference type="ARBA" id="ARBA00010790"/>
    </source>
</evidence>
<evidence type="ECO:0000313" key="10">
    <source>
        <dbReference type="RefSeq" id="XP_018326615.2"/>
    </source>
</evidence>
<dbReference type="RefSeq" id="XP_018326615.2">
    <property type="nucleotide sequence ID" value="XM_018471113.2"/>
</dbReference>
<feature type="domain" description="Glucose-methanol-choline oxidoreductase N-terminal" evidence="7">
    <location>
        <begin position="136"/>
        <end position="159"/>
    </location>
</feature>
<organism evidence="9 10">
    <name type="scientific">Agrilus planipennis</name>
    <name type="common">Emerald ash borer</name>
    <name type="synonym">Agrilus marcopoli</name>
    <dbReference type="NCBI Taxonomy" id="224129"/>
    <lineage>
        <taxon>Eukaryota</taxon>
        <taxon>Metazoa</taxon>
        <taxon>Ecdysozoa</taxon>
        <taxon>Arthropoda</taxon>
        <taxon>Hexapoda</taxon>
        <taxon>Insecta</taxon>
        <taxon>Pterygota</taxon>
        <taxon>Neoptera</taxon>
        <taxon>Endopterygota</taxon>
        <taxon>Coleoptera</taxon>
        <taxon>Polyphaga</taxon>
        <taxon>Elateriformia</taxon>
        <taxon>Buprestoidea</taxon>
        <taxon>Buprestidae</taxon>
        <taxon>Agrilinae</taxon>
        <taxon>Agrilus</taxon>
    </lineage>
</organism>
<dbReference type="PROSITE" id="PS00623">
    <property type="entry name" value="GMC_OXRED_1"/>
    <property type="match status" value="1"/>
</dbReference>
<proteinExistence type="inferred from homology"/>
<dbReference type="SUPFAM" id="SSF51905">
    <property type="entry name" value="FAD/NAD(P)-binding domain"/>
    <property type="match status" value="1"/>
</dbReference>
<reference evidence="10 11" key="1">
    <citation type="submission" date="2025-04" db="UniProtKB">
        <authorList>
            <consortium name="RefSeq"/>
        </authorList>
    </citation>
    <scope>IDENTIFICATION</scope>
    <source>
        <tissue evidence="10 11">Entire body</tissue>
    </source>
</reference>
<name>A0A1W4X2R4_AGRPL</name>
<dbReference type="GO" id="GO:0016614">
    <property type="term" value="F:oxidoreductase activity, acting on CH-OH group of donors"/>
    <property type="evidence" value="ECO:0007669"/>
    <property type="project" value="InterPro"/>
</dbReference>
<dbReference type="OrthoDB" id="269227at2759"/>
<dbReference type="STRING" id="224129.A0A1W4X2R4"/>
<accession>A0A1W4X2R4</accession>
<dbReference type="PANTHER" id="PTHR11552:SF147">
    <property type="entry name" value="CHOLINE DEHYDROGENASE, MITOCHONDRIAL"/>
    <property type="match status" value="1"/>
</dbReference>
<feature type="binding site" evidence="5">
    <location>
        <position position="273"/>
    </location>
    <ligand>
        <name>FAD</name>
        <dbReference type="ChEBI" id="CHEBI:57692"/>
    </ligand>
</feature>
<dbReference type="SUPFAM" id="SSF54373">
    <property type="entry name" value="FAD-linked reductases, C-terminal domain"/>
    <property type="match status" value="1"/>
</dbReference>
<evidence type="ECO:0000259" key="7">
    <source>
        <dbReference type="PROSITE" id="PS00623"/>
    </source>
</evidence>
<evidence type="ECO:0000313" key="12">
    <source>
        <dbReference type="RefSeq" id="XP_025837653.1"/>
    </source>
</evidence>
<dbReference type="RefSeq" id="XP_025837652.1">
    <property type="nucleotide sequence ID" value="XM_025981867.1"/>
</dbReference>
<dbReference type="PROSITE" id="PS00624">
    <property type="entry name" value="GMC_OXRED_2"/>
    <property type="match status" value="1"/>
</dbReference>
<dbReference type="KEGG" id="apln:108737924"/>
<evidence type="ECO:0000256" key="5">
    <source>
        <dbReference type="PIRSR" id="PIRSR000137-2"/>
    </source>
</evidence>
<dbReference type="Gene3D" id="3.30.560.10">
    <property type="entry name" value="Glucose Oxidase, domain 3"/>
    <property type="match status" value="1"/>
</dbReference>
<protein>
    <submittedName>
        <fullName evidence="10 11">Glucose dehydrogenase [FAD, quinone]-like</fullName>
    </submittedName>
</protein>
<dbReference type="InterPro" id="IPR007867">
    <property type="entry name" value="GMC_OxRtase_C"/>
</dbReference>
<evidence type="ECO:0000256" key="6">
    <source>
        <dbReference type="RuleBase" id="RU003968"/>
    </source>
</evidence>
<dbReference type="Pfam" id="PF05199">
    <property type="entry name" value="GMC_oxred_C"/>
    <property type="match status" value="1"/>
</dbReference>
<dbReference type="PANTHER" id="PTHR11552">
    <property type="entry name" value="GLUCOSE-METHANOL-CHOLINE GMC OXIDOREDUCTASE"/>
    <property type="match status" value="1"/>
</dbReference>
<keyword evidence="3 6" id="KW-0285">Flavoprotein</keyword>
<dbReference type="InterPro" id="IPR012132">
    <property type="entry name" value="GMC_OxRdtase"/>
</dbReference>